<dbReference type="InterPro" id="IPR002935">
    <property type="entry name" value="SAM_O-MeTrfase"/>
</dbReference>
<keyword evidence="5" id="KW-1185">Reference proteome</keyword>
<dbReference type="PANTHER" id="PTHR43836:SF2">
    <property type="entry name" value="CATECHOL O-METHYLTRANSFERASE 1-RELATED"/>
    <property type="match status" value="1"/>
</dbReference>
<evidence type="ECO:0000313" key="4">
    <source>
        <dbReference type="EMBL" id="TYB30955.1"/>
    </source>
</evidence>
<evidence type="ECO:0000256" key="1">
    <source>
        <dbReference type="ARBA" id="ARBA00022603"/>
    </source>
</evidence>
<dbReference type="CDD" id="cd02440">
    <property type="entry name" value="AdoMet_MTases"/>
    <property type="match status" value="1"/>
</dbReference>
<dbReference type="Gene3D" id="3.40.50.150">
    <property type="entry name" value="Vaccinia Virus protein VP39"/>
    <property type="match status" value="1"/>
</dbReference>
<dbReference type="PROSITE" id="PS51682">
    <property type="entry name" value="SAM_OMT_I"/>
    <property type="match status" value="1"/>
</dbReference>
<evidence type="ECO:0000313" key="5">
    <source>
        <dbReference type="Proteomes" id="UP000324143"/>
    </source>
</evidence>
<protein>
    <submittedName>
        <fullName evidence="4">Methyltransferase domain-containing protein</fullName>
    </submittedName>
</protein>
<dbReference type="SUPFAM" id="SSF53335">
    <property type="entry name" value="S-adenosyl-L-methionine-dependent methyltransferases"/>
    <property type="match status" value="1"/>
</dbReference>
<keyword evidence="3" id="KW-0949">S-adenosyl-L-methionine</keyword>
<sequence>MDNNIFYKENLLDFVNNFYKRFDKDLYRIIKSAESREGINPTVGKSVGRLLSFFTRMKNPDRVLELGTCIGVSTIIFAKNMSDNGEVVTIDIRADLLKEAIAHFKKFNIKPEKIKPVLGDINDVIPGLKKENAKFDIIFQDSAKKSYPRLLESLIEMLNPSGLLITDDVLLEKAHFPEHIKGINEALKEHNNMILEHKNLDSIFIPLEKGVIVSRKIK</sequence>
<reference evidence="4" key="1">
    <citation type="submission" date="2019-08" db="EMBL/GenBank/DDBJ databases">
        <title>Genomic characterization of a novel candidate phylum (ARYD3) from a high temperature, high salinity tertiary oil reservoir in north central Oklahoma, USA.</title>
        <authorList>
            <person name="Youssef N.H."/>
            <person name="Yadav A."/>
            <person name="Elshahed M.S."/>
        </authorList>
    </citation>
    <scope>NUCLEOTIDE SEQUENCE [LARGE SCALE GENOMIC DNA]</scope>
    <source>
        <strain evidence="4">ARYD3</strain>
    </source>
</reference>
<dbReference type="InterPro" id="IPR029063">
    <property type="entry name" value="SAM-dependent_MTases_sf"/>
</dbReference>
<dbReference type="GO" id="GO:0008171">
    <property type="term" value="F:O-methyltransferase activity"/>
    <property type="evidence" value="ECO:0007669"/>
    <property type="project" value="InterPro"/>
</dbReference>
<dbReference type="PANTHER" id="PTHR43836">
    <property type="entry name" value="CATECHOL O-METHYLTRANSFERASE 1-RELATED"/>
    <property type="match status" value="1"/>
</dbReference>
<keyword evidence="1 4" id="KW-0489">Methyltransferase</keyword>
<gene>
    <name evidence="4" type="ORF">FXF47_06560</name>
</gene>
<dbReference type="AlphaFoldDB" id="A0A5D0MGD4"/>
<evidence type="ECO:0000256" key="2">
    <source>
        <dbReference type="ARBA" id="ARBA00022679"/>
    </source>
</evidence>
<accession>A0A5D0MGD4</accession>
<keyword evidence="2" id="KW-0808">Transferase</keyword>
<organism evidence="4 5">
    <name type="scientific">Candidatus Mcinerneyibacterium aminivorans</name>
    <dbReference type="NCBI Taxonomy" id="2703815"/>
    <lineage>
        <taxon>Bacteria</taxon>
        <taxon>Candidatus Macinerneyibacteriota</taxon>
        <taxon>Candidatus Mcinerneyibacteria</taxon>
        <taxon>Candidatus Mcinerneyibacteriales</taxon>
        <taxon>Candidatus Mcinerneyibacteriaceae</taxon>
        <taxon>Candidatus Mcinerneyibacterium</taxon>
    </lineage>
</organism>
<dbReference type="Pfam" id="PF01596">
    <property type="entry name" value="Methyltransf_3"/>
    <property type="match status" value="1"/>
</dbReference>
<dbReference type="GO" id="GO:0032259">
    <property type="term" value="P:methylation"/>
    <property type="evidence" value="ECO:0007669"/>
    <property type="project" value="UniProtKB-KW"/>
</dbReference>
<proteinExistence type="predicted"/>
<name>A0A5D0MGD4_9BACT</name>
<evidence type="ECO:0000256" key="3">
    <source>
        <dbReference type="ARBA" id="ARBA00022691"/>
    </source>
</evidence>
<comment type="caution">
    <text evidence="4">The sequence shown here is derived from an EMBL/GenBank/DDBJ whole genome shotgun (WGS) entry which is preliminary data.</text>
</comment>
<dbReference type="EMBL" id="VSIX01000062">
    <property type="protein sequence ID" value="TYB30955.1"/>
    <property type="molecule type" value="Genomic_DNA"/>
</dbReference>
<dbReference type="Proteomes" id="UP000324143">
    <property type="component" value="Unassembled WGS sequence"/>
</dbReference>